<accession>A0A0A9DCD7</accession>
<dbReference type="EMBL" id="GBRH01211666">
    <property type="protein sequence ID" value="JAD86229.1"/>
    <property type="molecule type" value="Transcribed_RNA"/>
</dbReference>
<organism evidence="1">
    <name type="scientific">Arundo donax</name>
    <name type="common">Giant reed</name>
    <name type="synonym">Donax arundinaceus</name>
    <dbReference type="NCBI Taxonomy" id="35708"/>
    <lineage>
        <taxon>Eukaryota</taxon>
        <taxon>Viridiplantae</taxon>
        <taxon>Streptophyta</taxon>
        <taxon>Embryophyta</taxon>
        <taxon>Tracheophyta</taxon>
        <taxon>Spermatophyta</taxon>
        <taxon>Magnoliopsida</taxon>
        <taxon>Liliopsida</taxon>
        <taxon>Poales</taxon>
        <taxon>Poaceae</taxon>
        <taxon>PACMAD clade</taxon>
        <taxon>Arundinoideae</taxon>
        <taxon>Arundineae</taxon>
        <taxon>Arundo</taxon>
    </lineage>
</organism>
<sequence>MSRRTPGILMNTSTTDRKDQWLYSLRHVDSMNPMDKAACR</sequence>
<dbReference type="AlphaFoldDB" id="A0A0A9DCD7"/>
<name>A0A0A9DCD7_ARUDO</name>
<evidence type="ECO:0000313" key="1">
    <source>
        <dbReference type="EMBL" id="JAD86229.1"/>
    </source>
</evidence>
<reference evidence="1" key="1">
    <citation type="submission" date="2014-09" db="EMBL/GenBank/DDBJ databases">
        <authorList>
            <person name="Magalhaes I.L.F."/>
            <person name="Oliveira U."/>
            <person name="Santos F.R."/>
            <person name="Vidigal T.H.D.A."/>
            <person name="Brescovit A.D."/>
            <person name="Santos A.J."/>
        </authorList>
    </citation>
    <scope>NUCLEOTIDE SEQUENCE</scope>
    <source>
        <tissue evidence="1">Shoot tissue taken approximately 20 cm above the soil surface</tissue>
    </source>
</reference>
<reference evidence="1" key="2">
    <citation type="journal article" date="2015" name="Data Brief">
        <title>Shoot transcriptome of the giant reed, Arundo donax.</title>
        <authorList>
            <person name="Barrero R.A."/>
            <person name="Guerrero F.D."/>
            <person name="Moolhuijzen P."/>
            <person name="Goolsby J.A."/>
            <person name="Tidwell J."/>
            <person name="Bellgard S.E."/>
            <person name="Bellgard M.I."/>
        </authorList>
    </citation>
    <scope>NUCLEOTIDE SEQUENCE</scope>
    <source>
        <tissue evidence="1">Shoot tissue taken approximately 20 cm above the soil surface</tissue>
    </source>
</reference>
<protein>
    <submittedName>
        <fullName evidence="1">Uncharacterized protein</fullName>
    </submittedName>
</protein>
<proteinExistence type="predicted"/>